<gene>
    <name evidence="4" type="ORF">BXT84_13515</name>
</gene>
<dbReference type="Pfam" id="PF00892">
    <property type="entry name" value="EamA"/>
    <property type="match status" value="1"/>
</dbReference>
<evidence type="ECO:0000259" key="3">
    <source>
        <dbReference type="Pfam" id="PF00892"/>
    </source>
</evidence>
<evidence type="ECO:0000313" key="4">
    <source>
        <dbReference type="EMBL" id="AUW94842.1"/>
    </source>
</evidence>
<dbReference type="Gene3D" id="1.10.3730.20">
    <property type="match status" value="2"/>
</dbReference>
<accession>A0ABM6RTR8</accession>
<keyword evidence="2" id="KW-0472">Membrane</keyword>
<feature type="transmembrane region" description="Helical" evidence="2">
    <location>
        <begin position="90"/>
        <end position="110"/>
    </location>
</feature>
<feature type="transmembrane region" description="Helical" evidence="2">
    <location>
        <begin position="116"/>
        <end position="135"/>
    </location>
</feature>
<keyword evidence="2" id="KW-0812">Transmembrane</keyword>
<reference evidence="4 5" key="1">
    <citation type="journal article" date="2019" name="Sci. Rep.">
        <title>Sulfobacillus thermotolerans: new insights into resistance and metabolic capacities of acidophilic chemolithotrophs.</title>
        <authorList>
            <person name="Panyushkina A.E."/>
            <person name="Babenko V.V."/>
            <person name="Nikitina A.S."/>
            <person name="Selezneva O.V."/>
            <person name="Tsaplina I.A."/>
            <person name="Letarova M.A."/>
            <person name="Kostryukova E.S."/>
            <person name="Letarov A.V."/>
        </authorList>
    </citation>
    <scope>NUCLEOTIDE SEQUENCE [LARGE SCALE GENOMIC DNA]</scope>
    <source>
        <strain evidence="4 5">Kr1</strain>
    </source>
</reference>
<sequence length="270" mass="29253">MNLLAAGLVSASSFLHLGWNTAVRSTEGSLRFVWILVLSGGLFAALITIALGIPWHLQTVWPWVLATITIHSLYFSSLAQSYRQGALQDVYPAARGMGIVLSIPIAWGLFRQVPGLWPLVGALLIAVAVIVPAFKTRSTLRTLGWVLSVALFIALYSAVDSHSVHLISPWPYIACQYLGTALLLTPWALKTAPLASPKTAILSGIVSVVSYLLILYAYQLALVGPVLALRQISIAFAPVMGWAILKEPWQPHRLASTFLILIGVALIVFH</sequence>
<feature type="transmembrane region" description="Helical" evidence="2">
    <location>
        <begin position="201"/>
        <end position="221"/>
    </location>
</feature>
<proteinExistence type="inferred from homology"/>
<dbReference type="InterPro" id="IPR000620">
    <property type="entry name" value="EamA_dom"/>
</dbReference>
<comment type="similarity">
    <text evidence="1">Belongs to the EamA transporter family.</text>
</comment>
<name>A0ABM6RTR8_9FIRM</name>
<dbReference type="Proteomes" id="UP000325292">
    <property type="component" value="Chromosome"/>
</dbReference>
<feature type="transmembrane region" description="Helical" evidence="2">
    <location>
        <begin position="60"/>
        <end position="78"/>
    </location>
</feature>
<organism evidence="4 5">
    <name type="scientific">Sulfobacillus thermotolerans</name>
    <dbReference type="NCBI Taxonomy" id="338644"/>
    <lineage>
        <taxon>Bacteria</taxon>
        <taxon>Bacillati</taxon>
        <taxon>Bacillota</taxon>
        <taxon>Clostridia</taxon>
        <taxon>Eubacteriales</taxon>
        <taxon>Clostridiales Family XVII. Incertae Sedis</taxon>
        <taxon>Sulfobacillus</taxon>
    </lineage>
</organism>
<dbReference type="EMBL" id="CP019454">
    <property type="protein sequence ID" value="AUW94842.1"/>
    <property type="molecule type" value="Genomic_DNA"/>
</dbReference>
<feature type="transmembrane region" description="Helical" evidence="2">
    <location>
        <begin position="171"/>
        <end position="189"/>
    </location>
</feature>
<feature type="transmembrane region" description="Helical" evidence="2">
    <location>
        <begin position="227"/>
        <end position="245"/>
    </location>
</feature>
<feature type="domain" description="EamA" evidence="3">
    <location>
        <begin position="143"/>
        <end position="268"/>
    </location>
</feature>
<dbReference type="InterPro" id="IPR037185">
    <property type="entry name" value="EmrE-like"/>
</dbReference>
<keyword evidence="5" id="KW-1185">Reference proteome</keyword>
<evidence type="ECO:0000313" key="5">
    <source>
        <dbReference type="Proteomes" id="UP000325292"/>
    </source>
</evidence>
<evidence type="ECO:0000256" key="1">
    <source>
        <dbReference type="ARBA" id="ARBA00007362"/>
    </source>
</evidence>
<feature type="transmembrane region" description="Helical" evidence="2">
    <location>
        <begin position="252"/>
        <end position="269"/>
    </location>
</feature>
<feature type="transmembrane region" description="Helical" evidence="2">
    <location>
        <begin position="142"/>
        <end position="159"/>
    </location>
</feature>
<evidence type="ECO:0000256" key="2">
    <source>
        <dbReference type="SAM" id="Phobius"/>
    </source>
</evidence>
<keyword evidence="2" id="KW-1133">Transmembrane helix</keyword>
<protein>
    <recommendedName>
        <fullName evidence="3">EamA domain-containing protein</fullName>
    </recommendedName>
</protein>
<dbReference type="SUPFAM" id="SSF103481">
    <property type="entry name" value="Multidrug resistance efflux transporter EmrE"/>
    <property type="match status" value="2"/>
</dbReference>
<feature type="transmembrane region" description="Helical" evidence="2">
    <location>
        <begin position="32"/>
        <end position="54"/>
    </location>
</feature>